<evidence type="ECO:0008006" key="5">
    <source>
        <dbReference type="Google" id="ProtNLM"/>
    </source>
</evidence>
<organism evidence="3 4">
    <name type="scientific">Paramormyrops kingsleyae</name>
    <dbReference type="NCBI Taxonomy" id="1676925"/>
    <lineage>
        <taxon>Eukaryota</taxon>
        <taxon>Metazoa</taxon>
        <taxon>Chordata</taxon>
        <taxon>Craniata</taxon>
        <taxon>Vertebrata</taxon>
        <taxon>Euteleostomi</taxon>
        <taxon>Actinopterygii</taxon>
        <taxon>Neopterygii</taxon>
        <taxon>Teleostei</taxon>
        <taxon>Osteoglossocephala</taxon>
        <taxon>Osteoglossomorpha</taxon>
        <taxon>Osteoglossiformes</taxon>
        <taxon>Mormyridae</taxon>
        <taxon>Paramormyrops</taxon>
    </lineage>
</organism>
<dbReference type="InterPro" id="IPR051261">
    <property type="entry name" value="NLR"/>
</dbReference>
<keyword evidence="4" id="KW-1185">Reference proteome</keyword>
<dbReference type="SMART" id="SM00367">
    <property type="entry name" value="LRR_CC"/>
    <property type="match status" value="4"/>
</dbReference>
<dbReference type="SMART" id="SM00368">
    <property type="entry name" value="LRR_RI"/>
    <property type="match status" value="7"/>
</dbReference>
<evidence type="ECO:0000313" key="3">
    <source>
        <dbReference type="Ensembl" id="ENSPKIP00000005626.1"/>
    </source>
</evidence>
<dbReference type="InterPro" id="IPR032675">
    <property type="entry name" value="LRR_dom_sf"/>
</dbReference>
<dbReference type="InterPro" id="IPR001611">
    <property type="entry name" value="Leu-rich_rpt"/>
</dbReference>
<evidence type="ECO:0000256" key="1">
    <source>
        <dbReference type="ARBA" id="ARBA00022614"/>
    </source>
</evidence>
<name>A0A3B3QJP0_9TELE</name>
<keyword evidence="1" id="KW-0433">Leucine-rich repeat</keyword>
<dbReference type="SUPFAM" id="SSF52047">
    <property type="entry name" value="RNI-like"/>
    <property type="match status" value="1"/>
</dbReference>
<reference evidence="3" key="1">
    <citation type="submission" date="2025-08" db="UniProtKB">
        <authorList>
            <consortium name="Ensembl"/>
        </authorList>
    </citation>
    <scope>IDENTIFICATION</scope>
</reference>
<dbReference type="Ensembl" id="ENSPKIT00000029633.1">
    <property type="protein sequence ID" value="ENSPKIP00000005626.1"/>
    <property type="gene ID" value="ENSPKIG00000022224.1"/>
</dbReference>
<dbReference type="InterPro" id="IPR006553">
    <property type="entry name" value="Leu-rich_rpt_Cys-con_subtyp"/>
</dbReference>
<evidence type="ECO:0000313" key="4">
    <source>
        <dbReference type="Proteomes" id="UP000261540"/>
    </source>
</evidence>
<dbReference type="AlphaFoldDB" id="A0A3B3QJP0"/>
<dbReference type="Gene3D" id="3.80.10.10">
    <property type="entry name" value="Ribonuclease Inhibitor"/>
    <property type="match status" value="3"/>
</dbReference>
<accession>A0A3B3QJP0</accession>
<dbReference type="Pfam" id="PF13516">
    <property type="entry name" value="LRR_6"/>
    <property type="match status" value="5"/>
</dbReference>
<protein>
    <recommendedName>
        <fullName evidence="5">NACHT LRR and PYD domain-containing protein</fullName>
    </recommendedName>
</protein>
<evidence type="ECO:0000256" key="2">
    <source>
        <dbReference type="ARBA" id="ARBA00022737"/>
    </source>
</evidence>
<dbReference type="Proteomes" id="UP000261540">
    <property type="component" value="Unplaced"/>
</dbReference>
<proteinExistence type="predicted"/>
<sequence length="443" mass="49679">RGIEYLADCKIKVANSKLISVIKHMNTRMLVFPKMIFLKQMVFSRLYHCKLTGQCCKLLASVLNSITSNLRQLDLSDNDLEDSEVKLLSDELRNPHWNCNCKVEILRLVVLRDSHINMNTFMFQILHLSVNIFGLFACLSVCRLSGCQVTEAGCASLASALRSNPSHLRELDLSDNDLQDSGVKLLSAGLRDSHCKLEILRSVLLGYYNCKVDILRSECCEDLASVLSSDSPQLRELDLSYSELQDSGVKLLSDGLRNPHCKLEILRSVLLVHQQITPMTPLYMKLVCESLGQASDPCKLTGECCTLLASSLSSNTSHLRHLDLSYNDLQDTGVKLLSDGLRNPHCKLEILRLIQCKLKEECCEAFISAFRSDSSQLRELDLSDNDLQDSGVKLLSDGLRNPHCKLEILRSLIDEEIKEANPFITGNDATLLSLYDNKLELET</sequence>
<dbReference type="PANTHER" id="PTHR24106">
    <property type="entry name" value="NACHT, LRR AND CARD DOMAINS-CONTAINING"/>
    <property type="match status" value="1"/>
</dbReference>
<keyword evidence="2" id="KW-0677">Repeat</keyword>
<dbReference type="FunFam" id="3.80.10.10:FF:000538">
    <property type="entry name" value="Si:ch211-127b6.2"/>
    <property type="match status" value="1"/>
</dbReference>
<reference evidence="3" key="2">
    <citation type="submission" date="2025-09" db="UniProtKB">
        <authorList>
            <consortium name="Ensembl"/>
        </authorList>
    </citation>
    <scope>IDENTIFICATION</scope>
</reference>
<dbReference type="GeneTree" id="ENSGT01070000253760"/>